<dbReference type="GO" id="GO:0044780">
    <property type="term" value="P:bacterial-type flagellum assembly"/>
    <property type="evidence" value="ECO:0007669"/>
    <property type="project" value="InterPro"/>
</dbReference>
<sequence>MLSTFHGLETARKALNTAQTSLHTVGHNIANANTEGYSRQRVNTKTAQPFPSPAFNKPDIPGQLGTGVKAGSIQRIRDEFLDLQYRGENNQHGYWSARHDAWMKVEDIMNEPSEEGLANVMDEFWESLQDLSVNPEDAGARSVVRQKGIALSETFNYSYDAIEQIQREYGEEVETSTKDINSLLRQINNMNRQIAAVEPHNMLPNDLYDQRDVLVDQLSEHLNIKIDRIGSGGNASSEASGKYTITLLDDAGRSTGIKLVDGSQLDFNELEVQYQGDGGERGLVEAIRFNNHQLTNTEQSDRFNGDENSVRIDAFPSSGSYLAKIQSYGYIDAEGDEGGTFPEMLQELDTMVNTFTAEFNAVHRTGWSLSEIENGEKHLQGVTGNGNGNGNQPDEEIFGFDFFDFNPGVGEDGKRAAKHLKVHESIMASTDNIAASGAGGTITGSMQPAEGTAYTGDGVIAANGRFSGSYDALTVSYDGATEEWTFARDGAAFDPPETFSYDPDGEQSITINGLTFDFSSFYDGDGNLTDAPDDAAVFAIDNLRRTEAFSGDGSNALALANVKDTNLDFGGNTTNVQSYYQAVVGEMAVQTSEANRLAQNTDVLRDSVNERRQSVSSVSLDEEMTMMIQFQHAYNAAARSLTAVDEILDRIINQMGLVGR</sequence>
<feature type="domain" description="Flagellar basal-body/hook protein C-terminal" evidence="8">
    <location>
        <begin position="615"/>
        <end position="653"/>
    </location>
</feature>
<evidence type="ECO:0000256" key="2">
    <source>
        <dbReference type="ARBA" id="ARBA00004613"/>
    </source>
</evidence>
<dbReference type="STRING" id="439292.Bsel_1027"/>
<accession>D6Y0F6</accession>
<dbReference type="Pfam" id="PF00460">
    <property type="entry name" value="Flg_bb_rod"/>
    <property type="match status" value="1"/>
</dbReference>
<dbReference type="HOGENOM" id="CLU_012762_1_1_9"/>
<organism evidence="10 11">
    <name type="scientific">Bacillus selenitireducens (strain ATCC 700615 / DSM 15326 / MLS10)</name>
    <dbReference type="NCBI Taxonomy" id="439292"/>
    <lineage>
        <taxon>Bacteria</taxon>
        <taxon>Bacillati</taxon>
        <taxon>Bacillota</taxon>
        <taxon>Bacilli</taxon>
        <taxon>Bacillales</taxon>
        <taxon>Bacillaceae</taxon>
        <taxon>Salisediminibacterium</taxon>
    </lineage>
</organism>
<dbReference type="Pfam" id="PF22638">
    <property type="entry name" value="FlgK_D1"/>
    <property type="match status" value="1"/>
</dbReference>
<keyword evidence="6" id="KW-0975">Bacterial flagellum</keyword>
<evidence type="ECO:0000256" key="4">
    <source>
        <dbReference type="ARBA" id="ARBA00016244"/>
    </source>
</evidence>
<dbReference type="eggNOG" id="COG1256">
    <property type="taxonomic scope" value="Bacteria"/>
</dbReference>
<dbReference type="GO" id="GO:0005576">
    <property type="term" value="C:extracellular region"/>
    <property type="evidence" value="ECO:0007669"/>
    <property type="project" value="UniProtKB-SubCell"/>
</dbReference>
<dbReference type="GO" id="GO:0005198">
    <property type="term" value="F:structural molecule activity"/>
    <property type="evidence" value="ECO:0007669"/>
    <property type="project" value="InterPro"/>
</dbReference>
<keyword evidence="5" id="KW-0964">Secreted</keyword>
<keyword evidence="10" id="KW-0282">Flagellum</keyword>
<evidence type="ECO:0000256" key="6">
    <source>
        <dbReference type="ARBA" id="ARBA00023143"/>
    </source>
</evidence>
<dbReference type="InterPro" id="IPR001444">
    <property type="entry name" value="Flag_bb_rod_N"/>
</dbReference>
<dbReference type="GO" id="GO:0009424">
    <property type="term" value="C:bacterial-type flagellum hook"/>
    <property type="evidence" value="ECO:0007669"/>
    <property type="project" value="InterPro"/>
</dbReference>
<dbReference type="PRINTS" id="PR01005">
    <property type="entry name" value="FLGHOOKAP1"/>
</dbReference>
<feature type="domain" description="Flagellar basal body rod protein N-terminal" evidence="7">
    <location>
        <begin position="8"/>
        <end position="37"/>
    </location>
</feature>
<name>D6Y0F6_BACIE</name>
<dbReference type="RefSeq" id="WP_013171972.1">
    <property type="nucleotide sequence ID" value="NC_014219.1"/>
</dbReference>
<dbReference type="KEGG" id="bse:Bsel_1027"/>
<reference evidence="10" key="1">
    <citation type="submission" date="2009-10" db="EMBL/GenBank/DDBJ databases">
        <title>Complete sequence of Bacillus selenitireducens MLS10.</title>
        <authorList>
            <consortium name="US DOE Joint Genome Institute"/>
            <person name="Lucas S."/>
            <person name="Copeland A."/>
            <person name="Lapidus A."/>
            <person name="Glavina del Rio T."/>
            <person name="Dalin E."/>
            <person name="Tice H."/>
            <person name="Bruce D."/>
            <person name="Goodwin L."/>
            <person name="Pitluck S."/>
            <person name="Sims D."/>
            <person name="Brettin T."/>
            <person name="Detter J.C."/>
            <person name="Han C."/>
            <person name="Larimer F."/>
            <person name="Land M."/>
            <person name="Hauser L."/>
            <person name="Kyrpides N."/>
            <person name="Ovchinnikova G."/>
            <person name="Stolz J."/>
        </authorList>
    </citation>
    <scope>NUCLEOTIDE SEQUENCE [LARGE SCALE GENOMIC DNA]</scope>
    <source>
        <strain evidence="10">MLS10</strain>
    </source>
</reference>
<dbReference type="Pfam" id="PF06429">
    <property type="entry name" value="Flg_bbr_C"/>
    <property type="match status" value="1"/>
</dbReference>
<proteinExistence type="inferred from homology"/>
<evidence type="ECO:0000256" key="3">
    <source>
        <dbReference type="ARBA" id="ARBA00009677"/>
    </source>
</evidence>
<dbReference type="PANTHER" id="PTHR30033">
    <property type="entry name" value="FLAGELLAR HOOK-ASSOCIATED PROTEIN 1"/>
    <property type="match status" value="1"/>
</dbReference>
<dbReference type="EMBL" id="CP001791">
    <property type="protein sequence ID" value="ADH98547.1"/>
    <property type="molecule type" value="Genomic_DNA"/>
</dbReference>
<evidence type="ECO:0000313" key="11">
    <source>
        <dbReference type="Proteomes" id="UP000000271"/>
    </source>
</evidence>
<keyword evidence="11" id="KW-1185">Reference proteome</keyword>
<dbReference type="NCBIfam" id="TIGR02492">
    <property type="entry name" value="flgK_ends"/>
    <property type="match status" value="1"/>
</dbReference>
<gene>
    <name evidence="10" type="ordered locus">Bsel_1027</name>
</gene>
<keyword evidence="10" id="KW-0969">Cilium</keyword>
<protein>
    <recommendedName>
        <fullName evidence="4">Flagellar hook-associated protein 1</fullName>
    </recommendedName>
</protein>
<dbReference type="PANTHER" id="PTHR30033:SF1">
    <property type="entry name" value="FLAGELLAR HOOK-ASSOCIATED PROTEIN 1"/>
    <property type="match status" value="1"/>
</dbReference>
<dbReference type="Proteomes" id="UP000000271">
    <property type="component" value="Chromosome"/>
</dbReference>
<keyword evidence="10" id="KW-0966">Cell projection</keyword>
<dbReference type="SUPFAM" id="SSF64518">
    <property type="entry name" value="Phase 1 flagellin"/>
    <property type="match status" value="1"/>
</dbReference>
<comment type="subcellular location">
    <subcellularLocation>
        <location evidence="1">Bacterial flagellum</location>
    </subcellularLocation>
    <subcellularLocation>
        <location evidence="2">Secreted</location>
    </subcellularLocation>
</comment>
<dbReference type="eggNOG" id="COG4786">
    <property type="taxonomic scope" value="Bacteria"/>
</dbReference>
<evidence type="ECO:0000256" key="5">
    <source>
        <dbReference type="ARBA" id="ARBA00022525"/>
    </source>
</evidence>
<evidence type="ECO:0000259" key="9">
    <source>
        <dbReference type="Pfam" id="PF22638"/>
    </source>
</evidence>
<evidence type="ECO:0000259" key="7">
    <source>
        <dbReference type="Pfam" id="PF00460"/>
    </source>
</evidence>
<dbReference type="OrthoDB" id="9802553at2"/>
<dbReference type="AlphaFoldDB" id="D6Y0F6"/>
<evidence type="ECO:0000313" key="10">
    <source>
        <dbReference type="EMBL" id="ADH98547.1"/>
    </source>
</evidence>
<dbReference type="InterPro" id="IPR053927">
    <property type="entry name" value="FlgK_helical"/>
</dbReference>
<evidence type="ECO:0000259" key="8">
    <source>
        <dbReference type="Pfam" id="PF06429"/>
    </source>
</evidence>
<dbReference type="InterPro" id="IPR010930">
    <property type="entry name" value="Flg_bb/hook_C_dom"/>
</dbReference>
<dbReference type="InterPro" id="IPR002371">
    <property type="entry name" value="FlgK"/>
</dbReference>
<evidence type="ECO:0000256" key="1">
    <source>
        <dbReference type="ARBA" id="ARBA00004365"/>
    </source>
</evidence>
<feature type="domain" description="Flagellar hook-associated protein FlgK helical" evidence="9">
    <location>
        <begin position="104"/>
        <end position="371"/>
    </location>
</feature>
<comment type="similarity">
    <text evidence="3">Belongs to the flagella basal body rod proteins family.</text>
</comment>